<proteinExistence type="predicted"/>
<accession>S7N7Q5</accession>
<dbReference type="EMBL" id="KE163461">
    <property type="protein sequence ID" value="EPQ12165.1"/>
    <property type="molecule type" value="Genomic_DNA"/>
</dbReference>
<evidence type="ECO:0000313" key="2">
    <source>
        <dbReference type="EMBL" id="EPQ12165.1"/>
    </source>
</evidence>
<name>S7N7Q5_MYOBR</name>
<sequence>PPILSDSRPLATQRAGELPGTGSCCPDLLPSVSDRSSHLWTADLSHGVLAYLHARNVAFTIPSLQAAVEHHLEQRLYQPQKLREDLRGADAGQFRTAMQCLGEDKKDRWELEGIVIDVGEIRKQALQSPGVNRSLLLITLERCFQELSSLECVAVLGKVLRGSPGRFLQPGLPARLPAGLREDAFRNLSVDIPLTGKFKQSGESSGSSEEREYCRLGDKVGCREEEMCELNLEDGSASWVSAETLWILGRYMVHLPLEEITKISPMEIGLFISYDNATKQLDTVYDITPELAQAFLERIGSSDFDMRNASTVHRQGPPSFAQDAL</sequence>
<protein>
    <submittedName>
        <fullName evidence="2">Otoancorin</fullName>
    </submittedName>
</protein>
<gene>
    <name evidence="2" type="ORF">D623_10005882</name>
</gene>
<feature type="region of interest" description="Disordered" evidence="1">
    <location>
        <begin position="1"/>
        <end position="22"/>
    </location>
</feature>
<reference evidence="2 3" key="1">
    <citation type="journal article" date="2013" name="Nat. Commun.">
        <title>Genome analysis reveals insights into physiology and longevity of the Brandt's bat Myotis brandtii.</title>
        <authorList>
            <person name="Seim I."/>
            <person name="Fang X."/>
            <person name="Xiong Z."/>
            <person name="Lobanov A.V."/>
            <person name="Huang Z."/>
            <person name="Ma S."/>
            <person name="Feng Y."/>
            <person name="Turanov A.A."/>
            <person name="Zhu Y."/>
            <person name="Lenz T.L."/>
            <person name="Gerashchenko M.V."/>
            <person name="Fan D."/>
            <person name="Hee Yim S."/>
            <person name="Yao X."/>
            <person name="Jordan D."/>
            <person name="Xiong Y."/>
            <person name="Ma Y."/>
            <person name="Lyapunov A.N."/>
            <person name="Chen G."/>
            <person name="Kulakova O.I."/>
            <person name="Sun Y."/>
            <person name="Lee S.G."/>
            <person name="Bronson R.T."/>
            <person name="Moskalev A.A."/>
            <person name="Sunyaev S.R."/>
            <person name="Zhang G."/>
            <person name="Krogh A."/>
            <person name="Wang J."/>
            <person name="Gladyshev V.N."/>
        </authorList>
    </citation>
    <scope>NUCLEOTIDE SEQUENCE [LARGE SCALE GENOMIC DNA]</scope>
</reference>
<keyword evidence="3" id="KW-1185">Reference proteome</keyword>
<dbReference type="AlphaFoldDB" id="S7N7Q5"/>
<organism evidence="2 3">
    <name type="scientific">Myotis brandtii</name>
    <name type="common">Brandt's bat</name>
    <dbReference type="NCBI Taxonomy" id="109478"/>
    <lineage>
        <taxon>Eukaryota</taxon>
        <taxon>Metazoa</taxon>
        <taxon>Chordata</taxon>
        <taxon>Craniata</taxon>
        <taxon>Vertebrata</taxon>
        <taxon>Euteleostomi</taxon>
        <taxon>Mammalia</taxon>
        <taxon>Eutheria</taxon>
        <taxon>Laurasiatheria</taxon>
        <taxon>Chiroptera</taxon>
        <taxon>Yangochiroptera</taxon>
        <taxon>Vespertilionidae</taxon>
        <taxon>Myotis</taxon>
    </lineage>
</organism>
<evidence type="ECO:0000256" key="1">
    <source>
        <dbReference type="SAM" id="MobiDB-lite"/>
    </source>
</evidence>
<dbReference type="Proteomes" id="UP000052978">
    <property type="component" value="Unassembled WGS sequence"/>
</dbReference>
<evidence type="ECO:0000313" key="3">
    <source>
        <dbReference type="Proteomes" id="UP000052978"/>
    </source>
</evidence>
<feature type="non-terminal residue" evidence="2">
    <location>
        <position position="1"/>
    </location>
</feature>